<sequence>MYINFRQLAASDMTPNDLANLLAIRQKDSVMIEAMPEEDAGRYIELGLVEKLKSGVMRLTNKGTSFVNYIETPEMTDEVLETLKIMIGMYESYSKDIGVSRKEAESRLCWFMGNTSFKKEVLLQVTESYIAESGDYTMSLCNFIWKPPSQAFSVHMNLKNSKLFDLIAEKFKIATEPYLESKKNKEMDWLFAVSKLPTPPAKGNPDYLFTGSSETDKERLKNIKTYLFNKIRKQWKK</sequence>
<accession>A0A8S5MHH7</accession>
<protein>
    <submittedName>
        <fullName evidence="1">Uncharacterized protein</fullName>
    </submittedName>
</protein>
<dbReference type="EMBL" id="BK014902">
    <property type="protein sequence ID" value="DAD81495.1"/>
    <property type="molecule type" value="Genomic_DNA"/>
</dbReference>
<organism evidence="1">
    <name type="scientific">Podoviridae sp. ct1h53</name>
    <dbReference type="NCBI Taxonomy" id="2826536"/>
    <lineage>
        <taxon>Viruses</taxon>
        <taxon>Duplodnaviria</taxon>
        <taxon>Heunggongvirae</taxon>
        <taxon>Uroviricota</taxon>
        <taxon>Caudoviricetes</taxon>
    </lineage>
</organism>
<name>A0A8S5MHH7_9CAUD</name>
<proteinExistence type="predicted"/>
<evidence type="ECO:0000313" key="1">
    <source>
        <dbReference type="EMBL" id="DAD81495.1"/>
    </source>
</evidence>
<reference evidence="1" key="1">
    <citation type="journal article" date="2021" name="Proc. Natl. Acad. Sci. U.S.A.">
        <title>A Catalog of Tens of Thousands of Viruses from Human Metagenomes Reveals Hidden Associations with Chronic Diseases.</title>
        <authorList>
            <person name="Tisza M.J."/>
            <person name="Buck C.B."/>
        </authorList>
    </citation>
    <scope>NUCLEOTIDE SEQUENCE</scope>
    <source>
        <strain evidence="1">Ct1h53</strain>
    </source>
</reference>